<keyword evidence="3" id="KW-0732">Signal</keyword>
<keyword evidence="6" id="KW-1185">Reference proteome</keyword>
<dbReference type="EMBL" id="JAWXYG010000005">
    <property type="protein sequence ID" value="KAK4272760.1"/>
    <property type="molecule type" value="Genomic_DNA"/>
</dbReference>
<dbReference type="GO" id="GO:0004252">
    <property type="term" value="F:serine-type endopeptidase activity"/>
    <property type="evidence" value="ECO:0007669"/>
    <property type="project" value="InterPro"/>
</dbReference>
<dbReference type="PANTHER" id="PTHR10795">
    <property type="entry name" value="PROPROTEIN CONVERTASE SUBTILISIN/KEXIN"/>
    <property type="match status" value="1"/>
</dbReference>
<evidence type="ECO:0000313" key="6">
    <source>
        <dbReference type="Proteomes" id="UP001293593"/>
    </source>
</evidence>
<accession>A0AAE1JLE7</accession>
<organism evidence="5 6">
    <name type="scientific">Acacia crassicarpa</name>
    <name type="common">northern wattle</name>
    <dbReference type="NCBI Taxonomy" id="499986"/>
    <lineage>
        <taxon>Eukaryota</taxon>
        <taxon>Viridiplantae</taxon>
        <taxon>Streptophyta</taxon>
        <taxon>Embryophyta</taxon>
        <taxon>Tracheophyta</taxon>
        <taxon>Spermatophyta</taxon>
        <taxon>Magnoliopsida</taxon>
        <taxon>eudicotyledons</taxon>
        <taxon>Gunneridae</taxon>
        <taxon>Pentapetalae</taxon>
        <taxon>rosids</taxon>
        <taxon>fabids</taxon>
        <taxon>Fabales</taxon>
        <taxon>Fabaceae</taxon>
        <taxon>Caesalpinioideae</taxon>
        <taxon>mimosoid clade</taxon>
        <taxon>Acacieae</taxon>
        <taxon>Acacia</taxon>
    </lineage>
</organism>
<comment type="similarity">
    <text evidence="2">Belongs to the peptidase S8 family.</text>
</comment>
<sequence>MGHLPEEAPITYDDLESKHHSLLETAIGDHQLTRASKIHSYSRSFNAYGARLLPHEAEKLKEEEGLVSVFPNKAKTTHNKVMGFCGNAPPGIETPHIESNIIVGMLDSGIYIDSPSFDDDGYGPPPSSWKGKCVKGVNFTAGCNKYCFSPNKYNRIFTCIIL</sequence>
<evidence type="ECO:0000259" key="4">
    <source>
        <dbReference type="Pfam" id="PF05922"/>
    </source>
</evidence>
<dbReference type="GO" id="GO:0005576">
    <property type="term" value="C:extracellular region"/>
    <property type="evidence" value="ECO:0007669"/>
    <property type="project" value="UniProtKB-SubCell"/>
</dbReference>
<evidence type="ECO:0000256" key="3">
    <source>
        <dbReference type="ARBA" id="ARBA00022729"/>
    </source>
</evidence>
<dbReference type="Pfam" id="PF05922">
    <property type="entry name" value="Inhibitor_I9"/>
    <property type="match status" value="1"/>
</dbReference>
<dbReference type="Gene3D" id="3.40.50.200">
    <property type="entry name" value="Peptidase S8/S53 domain"/>
    <property type="match status" value="1"/>
</dbReference>
<comment type="caution">
    <text evidence="5">The sequence shown here is derived from an EMBL/GenBank/DDBJ whole genome shotgun (WGS) entry which is preliminary data.</text>
</comment>
<dbReference type="GO" id="GO:0006508">
    <property type="term" value="P:proteolysis"/>
    <property type="evidence" value="ECO:0007669"/>
    <property type="project" value="InterPro"/>
</dbReference>
<feature type="domain" description="Inhibitor I9" evidence="4">
    <location>
        <begin position="11"/>
        <end position="77"/>
    </location>
</feature>
<dbReference type="SUPFAM" id="SSF52743">
    <property type="entry name" value="Subtilisin-like"/>
    <property type="match status" value="1"/>
</dbReference>
<dbReference type="InterPro" id="IPR045051">
    <property type="entry name" value="SBT"/>
</dbReference>
<evidence type="ECO:0000313" key="5">
    <source>
        <dbReference type="EMBL" id="KAK4272760.1"/>
    </source>
</evidence>
<dbReference type="Proteomes" id="UP001293593">
    <property type="component" value="Unassembled WGS sequence"/>
</dbReference>
<dbReference type="InterPro" id="IPR010259">
    <property type="entry name" value="S8pro/Inhibitor_I9"/>
</dbReference>
<gene>
    <name evidence="5" type="ORF">QN277_021269</name>
</gene>
<dbReference type="InterPro" id="IPR037045">
    <property type="entry name" value="S8pro/Inhibitor_I9_sf"/>
</dbReference>
<dbReference type="InterPro" id="IPR036852">
    <property type="entry name" value="Peptidase_S8/S53_dom_sf"/>
</dbReference>
<evidence type="ECO:0000256" key="1">
    <source>
        <dbReference type="ARBA" id="ARBA00004613"/>
    </source>
</evidence>
<reference evidence="5" key="1">
    <citation type="submission" date="2023-10" db="EMBL/GenBank/DDBJ databases">
        <title>Chromosome-level genome of the transformable northern wattle, Acacia crassicarpa.</title>
        <authorList>
            <person name="Massaro I."/>
            <person name="Sinha N.R."/>
            <person name="Poethig S."/>
            <person name="Leichty A.R."/>
        </authorList>
    </citation>
    <scope>NUCLEOTIDE SEQUENCE</scope>
    <source>
        <strain evidence="5">Acra3RX</strain>
        <tissue evidence="5">Leaf</tissue>
    </source>
</reference>
<protein>
    <recommendedName>
        <fullName evidence="4">Inhibitor I9 domain-containing protein</fullName>
    </recommendedName>
</protein>
<comment type="subcellular location">
    <subcellularLocation>
        <location evidence="1">Secreted</location>
    </subcellularLocation>
</comment>
<name>A0AAE1JLE7_9FABA</name>
<dbReference type="Gene3D" id="3.30.70.80">
    <property type="entry name" value="Peptidase S8 propeptide/proteinase inhibitor I9"/>
    <property type="match status" value="1"/>
</dbReference>
<dbReference type="AlphaFoldDB" id="A0AAE1JLE7"/>
<evidence type="ECO:0000256" key="2">
    <source>
        <dbReference type="ARBA" id="ARBA00011073"/>
    </source>
</evidence>
<proteinExistence type="inferred from homology"/>